<accession>A0A317C4A2</accession>
<dbReference type="Proteomes" id="UP000245506">
    <property type="component" value="Unassembled WGS sequence"/>
</dbReference>
<dbReference type="PIRSF" id="PIRSF028299">
    <property type="entry name" value="UCP028299"/>
    <property type="match status" value="1"/>
</dbReference>
<gene>
    <name evidence="2" type="ORF">DKT75_20830</name>
</gene>
<evidence type="ECO:0000313" key="2">
    <source>
        <dbReference type="EMBL" id="PWQ93137.1"/>
    </source>
</evidence>
<dbReference type="InterPro" id="IPR016879">
    <property type="entry name" value="UCP028299"/>
</dbReference>
<dbReference type="EMBL" id="QGKL01000043">
    <property type="protein sequence ID" value="PWQ93137.1"/>
    <property type="molecule type" value="Genomic_DNA"/>
</dbReference>
<keyword evidence="3" id="KW-1185">Reference proteome</keyword>
<evidence type="ECO:0000256" key="1">
    <source>
        <dbReference type="SAM" id="SignalP"/>
    </source>
</evidence>
<evidence type="ECO:0008006" key="4">
    <source>
        <dbReference type="Google" id="ProtNLM"/>
    </source>
</evidence>
<organism evidence="2 3">
    <name type="scientific">Leucothrix arctica</name>
    <dbReference type="NCBI Taxonomy" id="1481894"/>
    <lineage>
        <taxon>Bacteria</taxon>
        <taxon>Pseudomonadati</taxon>
        <taxon>Pseudomonadota</taxon>
        <taxon>Gammaproteobacteria</taxon>
        <taxon>Thiotrichales</taxon>
        <taxon>Thiotrichaceae</taxon>
        <taxon>Leucothrix</taxon>
    </lineage>
</organism>
<dbReference type="RefSeq" id="WP_109826698.1">
    <property type="nucleotide sequence ID" value="NZ_QGKL01000043.1"/>
</dbReference>
<dbReference type="Pfam" id="PF11777">
    <property type="entry name" value="DUF3316"/>
    <property type="match status" value="1"/>
</dbReference>
<sequence>MKTLTSLLVTSVLLISATAANASNFERHSKDILTTETASSRAEAYQLGTSKLSQLQSASPRQLFNELDIFSIDAVVSSAHLEDGSFVTVQERMGANGKLGYVGLVNVDVSYNEERDDD</sequence>
<keyword evidence="1" id="KW-0732">Signal</keyword>
<reference evidence="2 3" key="1">
    <citation type="submission" date="2018-05" db="EMBL/GenBank/DDBJ databases">
        <title>Leucothrix arctica sp. nov., isolated from Arctic seawater.</title>
        <authorList>
            <person name="Choi A."/>
            <person name="Baek K."/>
        </authorList>
    </citation>
    <scope>NUCLEOTIDE SEQUENCE [LARGE SCALE GENOMIC DNA]</scope>
    <source>
        <strain evidence="2 3">IMCC9719</strain>
    </source>
</reference>
<dbReference type="OrthoDB" id="5904223at2"/>
<proteinExistence type="predicted"/>
<comment type="caution">
    <text evidence="2">The sequence shown here is derived from an EMBL/GenBank/DDBJ whole genome shotgun (WGS) entry which is preliminary data.</text>
</comment>
<feature type="signal peptide" evidence="1">
    <location>
        <begin position="1"/>
        <end position="22"/>
    </location>
</feature>
<feature type="chain" id="PRO_5016301508" description="DUF3316 domain-containing protein" evidence="1">
    <location>
        <begin position="23"/>
        <end position="118"/>
    </location>
</feature>
<evidence type="ECO:0000313" key="3">
    <source>
        <dbReference type="Proteomes" id="UP000245506"/>
    </source>
</evidence>
<dbReference type="AlphaFoldDB" id="A0A317C4A2"/>
<protein>
    <recommendedName>
        <fullName evidence="4">DUF3316 domain-containing protein</fullName>
    </recommendedName>
</protein>
<name>A0A317C4A2_9GAMM</name>